<dbReference type="InterPro" id="IPR020846">
    <property type="entry name" value="MFS_dom"/>
</dbReference>
<feature type="transmembrane region" description="Helical" evidence="14">
    <location>
        <begin position="580"/>
        <end position="601"/>
    </location>
</feature>
<evidence type="ECO:0000256" key="9">
    <source>
        <dbReference type="ARBA" id="ARBA00022692"/>
    </source>
</evidence>
<reference evidence="16" key="1">
    <citation type="submission" date="2023-03" db="EMBL/GenBank/DDBJ databases">
        <title>Electrophorus voltai genome.</title>
        <authorList>
            <person name="Bian C."/>
        </authorList>
    </citation>
    <scope>NUCLEOTIDE SEQUENCE</scope>
    <source>
        <strain evidence="16">CB-2022</strain>
        <tissue evidence="16">Muscle</tissue>
    </source>
</reference>
<evidence type="ECO:0000256" key="10">
    <source>
        <dbReference type="ARBA" id="ARBA00022989"/>
    </source>
</evidence>
<feature type="transmembrane region" description="Helical" evidence="14">
    <location>
        <begin position="616"/>
        <end position="638"/>
    </location>
</feature>
<evidence type="ECO:0000256" key="4">
    <source>
        <dbReference type="ARBA" id="ARBA00007004"/>
    </source>
</evidence>
<keyword evidence="7" id="KW-1003">Cell membrane</keyword>
<evidence type="ECO:0000256" key="6">
    <source>
        <dbReference type="ARBA" id="ARBA00022448"/>
    </source>
</evidence>
<dbReference type="Gene3D" id="1.20.1250.20">
    <property type="entry name" value="MFS general substrate transporter like domains"/>
    <property type="match status" value="2"/>
</dbReference>
<gene>
    <name evidence="16" type="ORF">P4O66_006949</name>
</gene>
<name>A0AAD9DZF0_9TELE</name>
<feature type="transmembrane region" description="Helical" evidence="14">
    <location>
        <begin position="741"/>
        <end position="762"/>
    </location>
</feature>
<evidence type="ECO:0000256" key="11">
    <source>
        <dbReference type="ARBA" id="ARBA00023136"/>
    </source>
</evidence>
<organism evidence="16 17">
    <name type="scientific">Electrophorus voltai</name>
    <dbReference type="NCBI Taxonomy" id="2609070"/>
    <lineage>
        <taxon>Eukaryota</taxon>
        <taxon>Metazoa</taxon>
        <taxon>Chordata</taxon>
        <taxon>Craniata</taxon>
        <taxon>Vertebrata</taxon>
        <taxon>Euteleostomi</taxon>
        <taxon>Actinopterygii</taxon>
        <taxon>Neopterygii</taxon>
        <taxon>Teleostei</taxon>
        <taxon>Ostariophysi</taxon>
        <taxon>Gymnotiformes</taxon>
        <taxon>Gymnotoidei</taxon>
        <taxon>Gymnotidae</taxon>
        <taxon>Electrophorus</taxon>
    </lineage>
</organism>
<comment type="catalytic activity">
    <reaction evidence="1">
        <text>D-fructose(out) = D-fructose(in)</text>
        <dbReference type="Rhea" id="RHEA:60372"/>
        <dbReference type="ChEBI" id="CHEBI:37721"/>
    </reaction>
</comment>
<dbReference type="PROSITE" id="PS00216">
    <property type="entry name" value="SUGAR_TRANSPORT_1"/>
    <property type="match status" value="1"/>
</dbReference>
<keyword evidence="11 14" id="KW-0472">Membrane</keyword>
<comment type="similarity">
    <text evidence="4">Belongs to the major facilitator superfamily. Sugar transporter (TC 2.A.1.1) family. Glucose transporter subfamily.</text>
</comment>
<evidence type="ECO:0000256" key="1">
    <source>
        <dbReference type="ARBA" id="ARBA00000590"/>
    </source>
</evidence>
<evidence type="ECO:0000256" key="8">
    <source>
        <dbReference type="ARBA" id="ARBA00022597"/>
    </source>
</evidence>
<dbReference type="NCBIfam" id="TIGR00879">
    <property type="entry name" value="SP"/>
    <property type="match status" value="1"/>
</dbReference>
<feature type="transmembrane region" description="Helical" evidence="14">
    <location>
        <begin position="464"/>
        <end position="482"/>
    </location>
</feature>
<evidence type="ECO:0000313" key="17">
    <source>
        <dbReference type="Proteomes" id="UP001239994"/>
    </source>
</evidence>
<accession>A0AAD9DZF0</accession>
<dbReference type="InterPro" id="IPR005829">
    <property type="entry name" value="Sugar_transporter_CS"/>
</dbReference>
<keyword evidence="17" id="KW-1185">Reference proteome</keyword>
<feature type="transmembrane region" description="Helical" evidence="14">
    <location>
        <begin position="645"/>
        <end position="667"/>
    </location>
</feature>
<dbReference type="PANTHER" id="PTHR23503:SF35">
    <property type="entry name" value="SOLUTE CARRIER FAMILY 2, FACILITATED GLUCOSE TRANSPORTER MEMBER 9"/>
    <property type="match status" value="1"/>
</dbReference>
<dbReference type="FunFam" id="1.20.1250.20:FF:001511">
    <property type="entry name" value="Solute carrier family 2, facilitated glucose transporter member 5"/>
    <property type="match status" value="1"/>
</dbReference>
<evidence type="ECO:0000259" key="15">
    <source>
        <dbReference type="PROSITE" id="PS50850"/>
    </source>
</evidence>
<dbReference type="PROSITE" id="PS00217">
    <property type="entry name" value="SUGAR_TRANSPORT_2"/>
    <property type="match status" value="1"/>
</dbReference>
<comment type="subcellular location">
    <subcellularLocation>
        <location evidence="2">Cell membrane</location>
        <location evidence="2">Sarcolemma</location>
    </subcellularLocation>
    <subcellularLocation>
        <location evidence="3">Cell membrane</location>
        <topology evidence="3">Multi-pass membrane protein</topology>
    </subcellularLocation>
</comment>
<dbReference type="EMBL" id="JAROKS010000012">
    <property type="protein sequence ID" value="KAK1798663.1"/>
    <property type="molecule type" value="Genomic_DNA"/>
</dbReference>
<feature type="transmembrane region" description="Helical" evidence="14">
    <location>
        <begin position="404"/>
        <end position="421"/>
    </location>
</feature>
<feature type="transmembrane region" description="Helical" evidence="14">
    <location>
        <begin position="673"/>
        <end position="700"/>
    </location>
</feature>
<dbReference type="GO" id="GO:0070837">
    <property type="term" value="P:dehydroascorbic acid transport"/>
    <property type="evidence" value="ECO:0007669"/>
    <property type="project" value="TreeGrafter"/>
</dbReference>
<feature type="transmembrane region" description="Helical" evidence="14">
    <location>
        <begin position="427"/>
        <end position="452"/>
    </location>
</feature>
<keyword evidence="6" id="KW-0813">Transport</keyword>
<feature type="transmembrane region" description="Helical" evidence="14">
    <location>
        <begin position="494"/>
        <end position="515"/>
    </location>
</feature>
<feature type="transmembrane region" description="Helical" evidence="14">
    <location>
        <begin position="12"/>
        <end position="35"/>
    </location>
</feature>
<dbReference type="PANTHER" id="PTHR23503">
    <property type="entry name" value="SOLUTE CARRIER FAMILY 2"/>
    <property type="match status" value="1"/>
</dbReference>
<dbReference type="InterPro" id="IPR045263">
    <property type="entry name" value="GLUT"/>
</dbReference>
<dbReference type="InterPro" id="IPR036259">
    <property type="entry name" value="MFS_trans_sf"/>
</dbReference>
<feature type="transmembrane region" description="Helical" evidence="14">
    <location>
        <begin position="712"/>
        <end position="735"/>
    </location>
</feature>
<evidence type="ECO:0000256" key="13">
    <source>
        <dbReference type="ARBA" id="ARBA00031099"/>
    </source>
</evidence>
<dbReference type="GO" id="GO:0042383">
    <property type="term" value="C:sarcolemma"/>
    <property type="evidence" value="ECO:0007669"/>
    <property type="project" value="UniProtKB-SubCell"/>
</dbReference>
<evidence type="ECO:0000256" key="2">
    <source>
        <dbReference type="ARBA" id="ARBA00004135"/>
    </source>
</evidence>
<dbReference type="SUPFAM" id="SSF103473">
    <property type="entry name" value="MFS general substrate transporter"/>
    <property type="match status" value="1"/>
</dbReference>
<keyword evidence="9 14" id="KW-0812">Transmembrane</keyword>
<dbReference type="InterPro" id="IPR005828">
    <property type="entry name" value="MFS_sugar_transport-like"/>
</dbReference>
<dbReference type="AlphaFoldDB" id="A0AAD9DZF0"/>
<dbReference type="GO" id="GO:0046323">
    <property type="term" value="P:D-glucose import"/>
    <property type="evidence" value="ECO:0007669"/>
    <property type="project" value="TreeGrafter"/>
</dbReference>
<feature type="transmembrane region" description="Helical" evidence="14">
    <location>
        <begin position="70"/>
        <end position="94"/>
    </location>
</feature>
<evidence type="ECO:0000256" key="3">
    <source>
        <dbReference type="ARBA" id="ARBA00004651"/>
    </source>
</evidence>
<dbReference type="PROSITE" id="PS50850">
    <property type="entry name" value="MFS"/>
    <property type="match status" value="1"/>
</dbReference>
<evidence type="ECO:0000256" key="12">
    <source>
        <dbReference type="ARBA" id="ARBA00029961"/>
    </source>
</evidence>
<protein>
    <recommendedName>
        <fullName evidence="5">Solute carrier family 2, facilitated glucose transporter member 5</fullName>
    </recommendedName>
    <alternativeName>
        <fullName evidence="13">Fructose transporter</fullName>
    </alternativeName>
    <alternativeName>
        <fullName evidence="12">Glucose transporter type 5, small intestine</fullName>
    </alternativeName>
</protein>
<evidence type="ECO:0000313" key="16">
    <source>
        <dbReference type="EMBL" id="KAK1798663.1"/>
    </source>
</evidence>
<dbReference type="InterPro" id="IPR003663">
    <property type="entry name" value="Sugar/inositol_transpt"/>
</dbReference>
<keyword evidence="8" id="KW-0762">Sugar transport</keyword>
<comment type="caution">
    <text evidence="16">The sequence shown here is derived from an EMBL/GenBank/DDBJ whole genome shotgun (WGS) entry which is preliminary data.</text>
</comment>
<dbReference type="Pfam" id="PF00083">
    <property type="entry name" value="Sugar_tr"/>
    <property type="match status" value="2"/>
</dbReference>
<dbReference type="PRINTS" id="PR00171">
    <property type="entry name" value="SUGRTRNSPORT"/>
</dbReference>
<proteinExistence type="inferred from homology"/>
<evidence type="ECO:0000256" key="14">
    <source>
        <dbReference type="SAM" id="Phobius"/>
    </source>
</evidence>
<dbReference type="GO" id="GO:0005353">
    <property type="term" value="F:fructose transmembrane transporter activity"/>
    <property type="evidence" value="ECO:0007669"/>
    <property type="project" value="UniProtKB-ARBA"/>
</dbReference>
<evidence type="ECO:0000256" key="5">
    <source>
        <dbReference type="ARBA" id="ARBA00015973"/>
    </source>
</evidence>
<feature type="domain" description="Major facilitator superfamily (MFS) profile" evidence="15">
    <location>
        <begin position="335"/>
        <end position="766"/>
    </location>
</feature>
<evidence type="ECO:0000256" key="7">
    <source>
        <dbReference type="ARBA" id="ARBA00022475"/>
    </source>
</evidence>
<sequence length="846" mass="87719">MRGFVCVCISQQRLTICLISAAVFGALGSSFVYGYNLSVVNAPAKHIKAFYNVTWLGRYKEPAKTETLTLLWSITVSIFAIGGLVGAFITSFLIKVLGSHFLFISLSQNSAVGISSNGVGVSSNIDDVSSNVNGVSSNVNGVSSNGVGVSSNVDSVSSNGEDVSSNVDGVSSNSVGVSSNSVGVSSNGVGVSSNGVGVSSNVDSVSSNGEGVSSNVDGVSSNSVGVSSNGEGVSSNGVGVSSNVVGVSSNGEGISSNVDGVSSNGVGVSSNGVGMSSNSEGVSSNGVGVSSNGVGVSSNVDGVSSNGEGVSSNGVGVSSNGEGMSSNGEGVSSNGVGVSSNSVGVSSNGVGVSSNGVGVSSNGVGVSSNGVGVSSNGVGVSSNGACKVRGPEPSLTFSGTKGTLLANNSLAIISALLLALGEKAGSFEMLIIGRFIIGVDSGVSLSVLPMYLGEISPCEMRGSIGQFNSVFICLGVFFGQLFGLPEIFGHEDRWTFLFGFLAVPAILQLCVLPFLPESPRFLLIERRDEARAEKAFQAFLGKKDVSADLEEVHAESRAQNTLQVATPLELFQNRAVRWQIITIVVVMACYQLCGLNAIWYYTNGIFEEAGFHKSTIPYITLSTGGIETVAAVISGLVIERVGRKPLLIFGFCAMAVCFTLLTIFLNFQDTYSWMPYLSFISILAVIASFCSGPGGIPFILTGELFEQSYRPAAFMVAGGVNWLANFAVGLFFPFIQDFLQTYAFLVFDAVCVFGAVYLYIVLPETKNKTFVEISQSFAKMNKVSQEPDREMEEELSVKPGKCNTGPDCTAVENDRKDCKSIAKDGVVEMEKLLLIHLKCCLSCQFL</sequence>
<keyword evidence="10 14" id="KW-1133">Transmembrane helix</keyword>
<dbReference type="GO" id="GO:0055056">
    <property type="term" value="F:D-glucose transmembrane transporter activity"/>
    <property type="evidence" value="ECO:0007669"/>
    <property type="project" value="TreeGrafter"/>
</dbReference>
<dbReference type="GO" id="GO:1990539">
    <property type="term" value="P:fructose import across plasma membrane"/>
    <property type="evidence" value="ECO:0007669"/>
    <property type="project" value="UniProtKB-ARBA"/>
</dbReference>
<dbReference type="Proteomes" id="UP001239994">
    <property type="component" value="Unassembled WGS sequence"/>
</dbReference>